<dbReference type="InterPro" id="IPR037176">
    <property type="entry name" value="Osmotin/thaumatin-like_sf"/>
</dbReference>
<reference evidence="2" key="1">
    <citation type="submission" date="2023-10" db="EMBL/GenBank/DDBJ databases">
        <title>Genome assembly of Pristionchus species.</title>
        <authorList>
            <person name="Yoshida K."/>
            <person name="Sommer R.J."/>
        </authorList>
    </citation>
    <scope>NUCLEOTIDE SEQUENCE</scope>
    <source>
        <strain evidence="2">RS0144</strain>
    </source>
</reference>
<protein>
    <recommendedName>
        <fullName evidence="4">Thaumatin-like protein</fullName>
    </recommendedName>
</protein>
<keyword evidence="1" id="KW-0732">Signal</keyword>
<sequence>IRSLLVLLLVGLACGTRVNFNNRCGYRVQVIPTENGRASVQQALLNPGQGAAADFGGNGMNFKNGYGGRTLAEFSFNSFSGLDFYDLSVIVGYDTPMQISSNNGGRAVTCRGAGCPDAYLYPTDDTKTRSTRTGFTFTITFCP</sequence>
<dbReference type="Proteomes" id="UP001432027">
    <property type="component" value="Unassembled WGS sequence"/>
</dbReference>
<dbReference type="SUPFAM" id="SSF49870">
    <property type="entry name" value="Osmotin, thaumatin-like protein"/>
    <property type="match status" value="1"/>
</dbReference>
<accession>A0AAV5SZH4</accession>
<dbReference type="PANTHER" id="PTHR31013:SF2">
    <property type="entry name" value="THAUMATIN-LIKE PROTEIN"/>
    <property type="match status" value="1"/>
</dbReference>
<evidence type="ECO:0000313" key="3">
    <source>
        <dbReference type="Proteomes" id="UP001432027"/>
    </source>
</evidence>
<comment type="caution">
    <text evidence="2">The sequence shown here is derived from an EMBL/GenBank/DDBJ whole genome shotgun (WGS) entry which is preliminary data.</text>
</comment>
<evidence type="ECO:0000256" key="1">
    <source>
        <dbReference type="SAM" id="SignalP"/>
    </source>
</evidence>
<organism evidence="2 3">
    <name type="scientific">Pristionchus entomophagus</name>
    <dbReference type="NCBI Taxonomy" id="358040"/>
    <lineage>
        <taxon>Eukaryota</taxon>
        <taxon>Metazoa</taxon>
        <taxon>Ecdysozoa</taxon>
        <taxon>Nematoda</taxon>
        <taxon>Chromadorea</taxon>
        <taxon>Rhabditida</taxon>
        <taxon>Rhabditina</taxon>
        <taxon>Diplogasteromorpha</taxon>
        <taxon>Diplogasteroidea</taxon>
        <taxon>Neodiplogasteridae</taxon>
        <taxon>Pristionchus</taxon>
    </lineage>
</organism>
<dbReference type="EMBL" id="BTSX01000002">
    <property type="protein sequence ID" value="GMS86008.1"/>
    <property type="molecule type" value="Genomic_DNA"/>
</dbReference>
<dbReference type="AlphaFoldDB" id="A0AAV5SZH4"/>
<dbReference type="Gene3D" id="2.60.110.10">
    <property type="entry name" value="Thaumatin"/>
    <property type="match status" value="1"/>
</dbReference>
<gene>
    <name evidence="2" type="ORF">PENTCL1PPCAC_8183</name>
</gene>
<feature type="signal peptide" evidence="1">
    <location>
        <begin position="1"/>
        <end position="15"/>
    </location>
</feature>
<dbReference type="PROSITE" id="PS51367">
    <property type="entry name" value="THAUMATIN_2"/>
    <property type="match status" value="1"/>
</dbReference>
<feature type="non-terminal residue" evidence="2">
    <location>
        <position position="1"/>
    </location>
</feature>
<evidence type="ECO:0008006" key="4">
    <source>
        <dbReference type="Google" id="ProtNLM"/>
    </source>
</evidence>
<dbReference type="PANTHER" id="PTHR31013">
    <property type="entry name" value="THAUMATIN FAMILY PROTEIN-RELATED"/>
    <property type="match status" value="1"/>
</dbReference>
<dbReference type="SMART" id="SM00205">
    <property type="entry name" value="THN"/>
    <property type="match status" value="1"/>
</dbReference>
<keyword evidence="3" id="KW-1185">Reference proteome</keyword>
<proteinExistence type="predicted"/>
<dbReference type="InterPro" id="IPR001938">
    <property type="entry name" value="Thaumatin"/>
</dbReference>
<evidence type="ECO:0000313" key="2">
    <source>
        <dbReference type="EMBL" id="GMS86008.1"/>
    </source>
</evidence>
<feature type="chain" id="PRO_5043988926" description="Thaumatin-like protein" evidence="1">
    <location>
        <begin position="16"/>
        <end position="143"/>
    </location>
</feature>
<name>A0AAV5SZH4_9BILA</name>